<dbReference type="PANTHER" id="PTHR30404">
    <property type="entry name" value="N-ACETYLMURAMOYL-L-ALANINE AMIDASE"/>
    <property type="match status" value="1"/>
</dbReference>
<dbReference type="SUPFAM" id="SSF53187">
    <property type="entry name" value="Zn-dependent exopeptidases"/>
    <property type="match status" value="1"/>
</dbReference>
<evidence type="ECO:0000256" key="1">
    <source>
        <dbReference type="ARBA" id="ARBA00022801"/>
    </source>
</evidence>
<evidence type="ECO:0000259" key="3">
    <source>
        <dbReference type="SMART" id="SM00646"/>
    </source>
</evidence>
<proteinExistence type="predicted"/>
<dbReference type="GO" id="GO:0030288">
    <property type="term" value="C:outer membrane-bounded periplasmic space"/>
    <property type="evidence" value="ECO:0007669"/>
    <property type="project" value="TreeGrafter"/>
</dbReference>
<evidence type="ECO:0000256" key="2">
    <source>
        <dbReference type="SAM" id="MobiDB-lite"/>
    </source>
</evidence>
<evidence type="ECO:0000313" key="4">
    <source>
        <dbReference type="EMBL" id="OYD58491.1"/>
    </source>
</evidence>
<sequence>MKLVVIINGGHGGRDKDGNPVTPGKRNPDGSLLEFDFNNPTAQYLGACLEQFENVETHFVYDQSGMTDTPLKTRTDRANEIYARNKGKEDVTVIYVSIHANADGKPGWTDANGIETYVYNMKLDEAVQLASHVQNSLIRETGRRNRGVKTKDLHETRETHMTAILVEAGFMTNKEECELLKSDAYRRKVAAAISEGVSQTYKLKKKEIKKEAATVKQDQTQIVSPFAKEAHAWVKETGISDGSRPQDPVTRQEVWVMLHNMKKGEK</sequence>
<dbReference type="InterPro" id="IPR002508">
    <property type="entry name" value="MurNAc-LAA_cat"/>
</dbReference>
<dbReference type="GO" id="GO:0009253">
    <property type="term" value="P:peptidoglycan catabolic process"/>
    <property type="evidence" value="ECO:0007669"/>
    <property type="project" value="InterPro"/>
</dbReference>
<organism evidence="4 5">
    <name type="scientific">Fictibacillus aquaticus</name>
    <dbReference type="NCBI Taxonomy" id="2021314"/>
    <lineage>
        <taxon>Bacteria</taxon>
        <taxon>Bacillati</taxon>
        <taxon>Bacillota</taxon>
        <taxon>Bacilli</taxon>
        <taxon>Bacillales</taxon>
        <taxon>Fictibacillaceae</taxon>
        <taxon>Fictibacillus</taxon>
    </lineage>
</organism>
<protein>
    <recommendedName>
        <fullName evidence="3">MurNAc-LAA domain-containing protein</fullName>
    </recommendedName>
</protein>
<dbReference type="Gene3D" id="3.40.630.40">
    <property type="entry name" value="Zn-dependent exopeptidases"/>
    <property type="match status" value="1"/>
</dbReference>
<feature type="region of interest" description="Disordered" evidence="2">
    <location>
        <begin position="7"/>
        <end position="28"/>
    </location>
</feature>
<dbReference type="Proteomes" id="UP000215059">
    <property type="component" value="Unassembled WGS sequence"/>
</dbReference>
<dbReference type="AlphaFoldDB" id="A0A235FAW9"/>
<dbReference type="EMBL" id="NOII01000001">
    <property type="protein sequence ID" value="OYD58491.1"/>
    <property type="molecule type" value="Genomic_DNA"/>
</dbReference>
<keyword evidence="1" id="KW-0378">Hydrolase</keyword>
<dbReference type="OrthoDB" id="9763643at2"/>
<dbReference type="CDD" id="cd02696">
    <property type="entry name" value="MurNAc-LAA"/>
    <property type="match status" value="1"/>
</dbReference>
<evidence type="ECO:0000313" key="5">
    <source>
        <dbReference type="Proteomes" id="UP000215059"/>
    </source>
</evidence>
<gene>
    <name evidence="4" type="ORF">CGZ90_00900</name>
</gene>
<dbReference type="SMART" id="SM00646">
    <property type="entry name" value="Ami_3"/>
    <property type="match status" value="1"/>
</dbReference>
<comment type="caution">
    <text evidence="4">The sequence shown here is derived from an EMBL/GenBank/DDBJ whole genome shotgun (WGS) entry which is preliminary data.</text>
</comment>
<dbReference type="RefSeq" id="WP_094250453.1">
    <property type="nucleotide sequence ID" value="NZ_JBHLXL010000001.1"/>
</dbReference>
<name>A0A235FAW9_9BACL</name>
<dbReference type="InterPro" id="IPR050695">
    <property type="entry name" value="N-acetylmuramoyl_amidase_3"/>
</dbReference>
<dbReference type="PANTHER" id="PTHR30404:SF0">
    <property type="entry name" value="N-ACETYLMURAMOYL-L-ALANINE AMIDASE AMIC"/>
    <property type="match status" value="1"/>
</dbReference>
<dbReference type="GO" id="GO:0008745">
    <property type="term" value="F:N-acetylmuramoyl-L-alanine amidase activity"/>
    <property type="evidence" value="ECO:0007669"/>
    <property type="project" value="InterPro"/>
</dbReference>
<feature type="domain" description="MurNAc-LAA" evidence="3">
    <location>
        <begin position="75"/>
        <end position="198"/>
    </location>
</feature>
<accession>A0A235FAW9</accession>
<keyword evidence="5" id="KW-1185">Reference proteome</keyword>
<reference evidence="4 5" key="1">
    <citation type="submission" date="2017-07" db="EMBL/GenBank/DDBJ databases">
        <title>Fictibacillus sp. nov. GDSW-R2A3 Genome sequencing and assembly.</title>
        <authorList>
            <person name="Mayilraj S."/>
        </authorList>
    </citation>
    <scope>NUCLEOTIDE SEQUENCE [LARGE SCALE GENOMIC DNA]</scope>
    <source>
        <strain evidence="4 5">GDSW-R2A3</strain>
    </source>
</reference>
<dbReference type="Pfam" id="PF01520">
    <property type="entry name" value="Amidase_3"/>
    <property type="match status" value="1"/>
</dbReference>